<dbReference type="Proteomes" id="UP001230496">
    <property type="component" value="Chromosome"/>
</dbReference>
<protein>
    <submittedName>
        <fullName evidence="2">GTP-binding protein</fullName>
    </submittedName>
</protein>
<reference evidence="2 3" key="1">
    <citation type="submission" date="2023-08" db="EMBL/GenBank/DDBJ databases">
        <title>Comparative genomics and taxonomic characterization of three novel marine species of genus Marivirga.</title>
        <authorList>
            <person name="Muhammad N."/>
            <person name="Kim S.-G."/>
        </authorList>
    </citation>
    <scope>NUCLEOTIDE SEQUENCE [LARGE SCALE GENOMIC DNA]</scope>
    <source>
        <strain evidence="2 3">BDSF4-3</strain>
    </source>
</reference>
<dbReference type="SUPFAM" id="SSF52540">
    <property type="entry name" value="P-loop containing nucleoside triphosphate hydrolases"/>
    <property type="match status" value="1"/>
</dbReference>
<dbReference type="Gene3D" id="3.40.50.300">
    <property type="entry name" value="P-loop containing nucleotide triphosphate hydrolases"/>
    <property type="match status" value="1"/>
</dbReference>
<dbReference type="AlphaFoldDB" id="A0AA51RCW5"/>
<dbReference type="InterPro" id="IPR027417">
    <property type="entry name" value="P-loop_NTPase"/>
</dbReference>
<dbReference type="InterPro" id="IPR000795">
    <property type="entry name" value="T_Tr_GTP-bd_dom"/>
</dbReference>
<dbReference type="Pfam" id="PF00009">
    <property type="entry name" value="GTP_EFTU"/>
    <property type="match status" value="1"/>
</dbReference>
<evidence type="ECO:0000313" key="2">
    <source>
        <dbReference type="EMBL" id="WMN12258.1"/>
    </source>
</evidence>
<dbReference type="RefSeq" id="WP_308350204.1">
    <property type="nucleotide sequence ID" value="NZ_CP129971.1"/>
</dbReference>
<sequence>MSAKIVLTIGILAHVDAGKTSLTECMYANQQLIRNERK</sequence>
<accession>A0AA51RCW5</accession>
<dbReference type="EMBL" id="CP129971">
    <property type="protein sequence ID" value="WMN12258.1"/>
    <property type="molecule type" value="Genomic_DNA"/>
</dbReference>
<evidence type="ECO:0000259" key="1">
    <source>
        <dbReference type="Pfam" id="PF00009"/>
    </source>
</evidence>
<feature type="domain" description="Tr-type G" evidence="1">
    <location>
        <begin position="6"/>
        <end position="35"/>
    </location>
</feature>
<dbReference type="GO" id="GO:0003924">
    <property type="term" value="F:GTPase activity"/>
    <property type="evidence" value="ECO:0007669"/>
    <property type="project" value="InterPro"/>
</dbReference>
<gene>
    <name evidence="2" type="ORF">QYS49_33000</name>
</gene>
<evidence type="ECO:0000313" key="3">
    <source>
        <dbReference type="Proteomes" id="UP001230496"/>
    </source>
</evidence>
<name>A0AA51RCW5_9BACT</name>
<keyword evidence="3" id="KW-1185">Reference proteome</keyword>
<organism evidence="2 3">
    <name type="scientific">Marivirga salinarum</name>
    <dbReference type="NCBI Taxonomy" id="3059078"/>
    <lineage>
        <taxon>Bacteria</taxon>
        <taxon>Pseudomonadati</taxon>
        <taxon>Bacteroidota</taxon>
        <taxon>Cytophagia</taxon>
        <taxon>Cytophagales</taxon>
        <taxon>Marivirgaceae</taxon>
        <taxon>Marivirga</taxon>
    </lineage>
</organism>
<proteinExistence type="predicted"/>
<dbReference type="KEGG" id="msaa:QYS49_33000"/>
<dbReference type="GO" id="GO:0005525">
    <property type="term" value="F:GTP binding"/>
    <property type="evidence" value="ECO:0007669"/>
    <property type="project" value="InterPro"/>
</dbReference>